<keyword evidence="5 9" id="KW-0418">Kinase</keyword>
<dbReference type="SUPFAM" id="SSF55874">
    <property type="entry name" value="ATPase domain of HSP90 chaperone/DNA topoisomerase II/histidine kinase"/>
    <property type="match status" value="1"/>
</dbReference>
<name>A0A1I0U838_9BACL</name>
<dbReference type="SMART" id="SM00387">
    <property type="entry name" value="HATPase_c"/>
    <property type="match status" value="1"/>
</dbReference>
<evidence type="ECO:0000256" key="5">
    <source>
        <dbReference type="ARBA" id="ARBA00022777"/>
    </source>
</evidence>
<dbReference type="PANTHER" id="PTHR43711:SF1">
    <property type="entry name" value="HISTIDINE KINASE 1"/>
    <property type="match status" value="1"/>
</dbReference>
<dbReference type="Gene3D" id="3.30.565.10">
    <property type="entry name" value="Histidine kinase-like ATPase, C-terminal domain"/>
    <property type="match status" value="1"/>
</dbReference>
<dbReference type="Proteomes" id="UP000198979">
    <property type="component" value="Unassembled WGS sequence"/>
</dbReference>
<evidence type="ECO:0000259" key="8">
    <source>
        <dbReference type="PROSITE" id="PS50109"/>
    </source>
</evidence>
<dbReference type="STRING" id="150248.SAMN05216169_11021"/>
<dbReference type="InterPro" id="IPR050736">
    <property type="entry name" value="Sensor_HK_Regulatory"/>
</dbReference>
<proteinExistence type="predicted"/>
<dbReference type="InterPro" id="IPR036890">
    <property type="entry name" value="HATPase_C_sf"/>
</dbReference>
<dbReference type="GO" id="GO:0000160">
    <property type="term" value="P:phosphorelay signal transduction system"/>
    <property type="evidence" value="ECO:0007669"/>
    <property type="project" value="UniProtKB-KW"/>
</dbReference>
<dbReference type="EC" id="2.7.13.3" evidence="2"/>
<accession>A0A1I0U838</accession>
<protein>
    <recommendedName>
        <fullName evidence="2">histidine kinase</fullName>
        <ecNumber evidence="2">2.7.13.3</ecNumber>
    </recommendedName>
</protein>
<dbReference type="PROSITE" id="PS50109">
    <property type="entry name" value="HIS_KIN"/>
    <property type="match status" value="1"/>
</dbReference>
<keyword evidence="7" id="KW-0902">Two-component regulatory system</keyword>
<dbReference type="GO" id="GO:0005524">
    <property type="term" value="F:ATP binding"/>
    <property type="evidence" value="ECO:0007669"/>
    <property type="project" value="UniProtKB-KW"/>
</dbReference>
<evidence type="ECO:0000256" key="7">
    <source>
        <dbReference type="ARBA" id="ARBA00023012"/>
    </source>
</evidence>
<dbReference type="AlphaFoldDB" id="A0A1I0U838"/>
<dbReference type="PRINTS" id="PR00344">
    <property type="entry name" value="BCTRLSENSOR"/>
</dbReference>
<comment type="catalytic activity">
    <reaction evidence="1">
        <text>ATP + protein L-histidine = ADP + protein N-phospho-L-histidine.</text>
        <dbReference type="EC" id="2.7.13.3"/>
    </reaction>
</comment>
<organism evidence="9 10">
    <name type="scientific">Anoxybacillus pushchinoensis</name>
    <dbReference type="NCBI Taxonomy" id="150248"/>
    <lineage>
        <taxon>Bacteria</taxon>
        <taxon>Bacillati</taxon>
        <taxon>Bacillota</taxon>
        <taxon>Bacilli</taxon>
        <taxon>Bacillales</taxon>
        <taxon>Anoxybacillaceae</taxon>
        <taxon>Anoxybacillus</taxon>
    </lineage>
</organism>
<reference evidence="10" key="1">
    <citation type="submission" date="2016-10" db="EMBL/GenBank/DDBJ databases">
        <authorList>
            <person name="Varghese N."/>
            <person name="Submissions S."/>
        </authorList>
    </citation>
    <scope>NUCLEOTIDE SEQUENCE [LARGE SCALE GENOMIC DNA]</scope>
    <source>
        <strain evidence="10">K1</strain>
    </source>
</reference>
<dbReference type="EMBL" id="FOJQ01000102">
    <property type="protein sequence ID" value="SFA60070.1"/>
    <property type="molecule type" value="Genomic_DNA"/>
</dbReference>
<feature type="domain" description="Histidine kinase" evidence="8">
    <location>
        <begin position="1"/>
        <end position="102"/>
    </location>
</feature>
<evidence type="ECO:0000256" key="1">
    <source>
        <dbReference type="ARBA" id="ARBA00000085"/>
    </source>
</evidence>
<evidence type="ECO:0000256" key="3">
    <source>
        <dbReference type="ARBA" id="ARBA00022679"/>
    </source>
</evidence>
<gene>
    <name evidence="9" type="ORF">SAMN05216169_11021</name>
</gene>
<evidence type="ECO:0000313" key="9">
    <source>
        <dbReference type="EMBL" id="SFA60070.1"/>
    </source>
</evidence>
<evidence type="ECO:0000256" key="6">
    <source>
        <dbReference type="ARBA" id="ARBA00022840"/>
    </source>
</evidence>
<evidence type="ECO:0000256" key="4">
    <source>
        <dbReference type="ARBA" id="ARBA00022741"/>
    </source>
</evidence>
<evidence type="ECO:0000313" key="10">
    <source>
        <dbReference type="Proteomes" id="UP000198979"/>
    </source>
</evidence>
<keyword evidence="3" id="KW-0808">Transferase</keyword>
<evidence type="ECO:0000256" key="2">
    <source>
        <dbReference type="ARBA" id="ARBA00012438"/>
    </source>
</evidence>
<dbReference type="PANTHER" id="PTHR43711">
    <property type="entry name" value="TWO-COMPONENT HISTIDINE KINASE"/>
    <property type="match status" value="1"/>
</dbReference>
<dbReference type="InterPro" id="IPR005467">
    <property type="entry name" value="His_kinase_dom"/>
</dbReference>
<sequence>MQVFINLLRNAIEAKTEKSLNVHIQTALHNNLVQIYVRDNGPGIPPTIIHHIFDPFFSTKQTGTGLGLSLSRKIIELHKGSMRVQSEFGRGTCFIIELPAYSKK</sequence>
<keyword evidence="4" id="KW-0547">Nucleotide-binding</keyword>
<dbReference type="Pfam" id="PF02518">
    <property type="entry name" value="HATPase_c"/>
    <property type="match status" value="1"/>
</dbReference>
<dbReference type="InterPro" id="IPR004358">
    <property type="entry name" value="Sig_transdc_His_kin-like_C"/>
</dbReference>
<keyword evidence="6" id="KW-0067">ATP-binding</keyword>
<dbReference type="GO" id="GO:0004673">
    <property type="term" value="F:protein histidine kinase activity"/>
    <property type="evidence" value="ECO:0007669"/>
    <property type="project" value="UniProtKB-EC"/>
</dbReference>
<keyword evidence="10" id="KW-1185">Reference proteome</keyword>
<dbReference type="InterPro" id="IPR003594">
    <property type="entry name" value="HATPase_dom"/>
</dbReference>